<gene>
    <name evidence="1" type="ORF">SAMN05443549_11522</name>
</gene>
<keyword evidence="2" id="KW-1185">Reference proteome</keyword>
<dbReference type="OrthoDB" id="1986024at2"/>
<protein>
    <submittedName>
        <fullName evidence="1">Uncharacterized protein</fullName>
    </submittedName>
</protein>
<reference evidence="2" key="1">
    <citation type="submission" date="2016-11" db="EMBL/GenBank/DDBJ databases">
        <authorList>
            <person name="Varghese N."/>
            <person name="Submissions S."/>
        </authorList>
    </citation>
    <scope>NUCLEOTIDE SEQUENCE [LARGE SCALE GENOMIC DNA]</scope>
    <source>
        <strain evidence="2">DSM 19978</strain>
    </source>
</reference>
<organism evidence="1 2">
    <name type="scientific">Flavobacterium fluvii</name>
    <dbReference type="NCBI Taxonomy" id="468056"/>
    <lineage>
        <taxon>Bacteria</taxon>
        <taxon>Pseudomonadati</taxon>
        <taxon>Bacteroidota</taxon>
        <taxon>Flavobacteriia</taxon>
        <taxon>Flavobacteriales</taxon>
        <taxon>Flavobacteriaceae</taxon>
        <taxon>Flavobacterium</taxon>
    </lineage>
</organism>
<evidence type="ECO:0000313" key="1">
    <source>
        <dbReference type="EMBL" id="SHH07442.1"/>
    </source>
</evidence>
<dbReference type="Proteomes" id="UP000184516">
    <property type="component" value="Unassembled WGS sequence"/>
</dbReference>
<dbReference type="EMBL" id="FQWB01000015">
    <property type="protein sequence ID" value="SHH07442.1"/>
    <property type="molecule type" value="Genomic_DNA"/>
</dbReference>
<dbReference type="RefSeq" id="WP_073372068.1">
    <property type="nucleotide sequence ID" value="NZ_FQWB01000015.1"/>
</dbReference>
<evidence type="ECO:0000313" key="2">
    <source>
        <dbReference type="Proteomes" id="UP000184516"/>
    </source>
</evidence>
<proteinExistence type="predicted"/>
<dbReference type="AlphaFoldDB" id="A0A1M5Q0L9"/>
<sequence>MKEDDLDSFRELAESINKITQEAFLIYEAQVDIIYRNKIKNEKEIERVIDALLEYCYDDKMVFLFKRLCRYYYEINPTVTYEYVNIYRELWDDGYLDKNEDDKTK</sequence>
<accession>A0A1M5Q0L9</accession>
<name>A0A1M5Q0L9_9FLAO</name>
<dbReference type="STRING" id="468056.SAMN05443549_11522"/>